<feature type="domain" description="Fibronectin type-III" evidence="4">
    <location>
        <begin position="1018"/>
        <end position="1112"/>
    </location>
</feature>
<keyword evidence="6" id="KW-1185">Reference proteome</keyword>
<proteinExistence type="predicted"/>
<dbReference type="PANTHER" id="PTHR46708">
    <property type="entry name" value="TENASCIN"/>
    <property type="match status" value="1"/>
</dbReference>
<feature type="domain" description="Fibronectin type-III" evidence="4">
    <location>
        <begin position="1202"/>
        <end position="1288"/>
    </location>
</feature>
<reference evidence="5 6" key="1">
    <citation type="submission" date="2018-07" db="EMBL/GenBank/DDBJ databases">
        <title>Chryseobacterium lacus sp. nov., isolated from lake water.</title>
        <authorList>
            <person name="Li C.-M."/>
        </authorList>
    </citation>
    <scope>NUCLEOTIDE SEQUENCE [LARGE SCALE GENOMIC DNA]</scope>
    <source>
        <strain evidence="5 6">YLOS41</strain>
    </source>
</reference>
<dbReference type="PROSITE" id="PS50853">
    <property type="entry name" value="FN3"/>
    <property type="match status" value="6"/>
</dbReference>
<feature type="domain" description="Fibronectin type-III" evidence="4">
    <location>
        <begin position="1113"/>
        <end position="1198"/>
    </location>
</feature>
<evidence type="ECO:0000313" key="6">
    <source>
        <dbReference type="Proteomes" id="UP000252172"/>
    </source>
</evidence>
<dbReference type="Proteomes" id="UP000252172">
    <property type="component" value="Unassembled WGS sequence"/>
</dbReference>
<dbReference type="RefSeq" id="WP_114302674.1">
    <property type="nucleotide sequence ID" value="NZ_QPIE01000001.1"/>
</dbReference>
<dbReference type="EMBL" id="QPIE01000001">
    <property type="protein sequence ID" value="RCU44905.1"/>
    <property type="molecule type" value="Genomic_DNA"/>
</dbReference>
<evidence type="ECO:0000259" key="4">
    <source>
        <dbReference type="PROSITE" id="PS50853"/>
    </source>
</evidence>
<gene>
    <name evidence="5" type="ORF">DQ356_01455</name>
</gene>
<dbReference type="Pfam" id="PF18962">
    <property type="entry name" value="Por_Secre_tail"/>
    <property type="match status" value="1"/>
</dbReference>
<dbReference type="Pfam" id="PF20009">
    <property type="entry name" value="GEVED"/>
    <property type="match status" value="1"/>
</dbReference>
<keyword evidence="2" id="KW-0677">Repeat</keyword>
<dbReference type="SUPFAM" id="SSF49265">
    <property type="entry name" value="Fibronectin type III"/>
    <property type="match status" value="5"/>
</dbReference>
<evidence type="ECO:0000256" key="3">
    <source>
        <dbReference type="SAM" id="SignalP"/>
    </source>
</evidence>
<dbReference type="Pfam" id="PF00041">
    <property type="entry name" value="fn3"/>
    <property type="match status" value="3"/>
</dbReference>
<dbReference type="OrthoDB" id="9792152at2"/>
<comment type="caution">
    <text evidence="5">The sequence shown here is derived from an EMBL/GenBank/DDBJ whole genome shotgun (WGS) entry which is preliminary data.</text>
</comment>
<feature type="domain" description="Fibronectin type-III" evidence="4">
    <location>
        <begin position="206"/>
        <end position="297"/>
    </location>
</feature>
<dbReference type="InterPro" id="IPR026444">
    <property type="entry name" value="Secre_tail"/>
</dbReference>
<dbReference type="PROSITE" id="PS51257">
    <property type="entry name" value="PROKAR_LIPOPROTEIN"/>
    <property type="match status" value="1"/>
</dbReference>
<accession>A0A368N5V7</accession>
<dbReference type="InterPro" id="IPR003961">
    <property type="entry name" value="FN3_dom"/>
</dbReference>
<name>A0A368N5V7_9FLAO</name>
<evidence type="ECO:0000256" key="1">
    <source>
        <dbReference type="ARBA" id="ARBA00022729"/>
    </source>
</evidence>
<dbReference type="InterPro" id="IPR036116">
    <property type="entry name" value="FN3_sf"/>
</dbReference>
<dbReference type="CDD" id="cd00063">
    <property type="entry name" value="FN3"/>
    <property type="match status" value="5"/>
</dbReference>
<dbReference type="InterPro" id="IPR050991">
    <property type="entry name" value="ECM_Regulatory_Proteins"/>
</dbReference>
<dbReference type="NCBIfam" id="TIGR04183">
    <property type="entry name" value="Por_Secre_tail"/>
    <property type="match status" value="1"/>
</dbReference>
<organism evidence="5 6">
    <name type="scientific">Chryseobacterium lacus</name>
    <dbReference type="NCBI Taxonomy" id="2058346"/>
    <lineage>
        <taxon>Bacteria</taxon>
        <taxon>Pseudomonadati</taxon>
        <taxon>Bacteroidota</taxon>
        <taxon>Flavobacteriia</taxon>
        <taxon>Flavobacteriales</taxon>
        <taxon>Weeksellaceae</taxon>
        <taxon>Chryseobacterium group</taxon>
        <taxon>Chryseobacterium</taxon>
    </lineage>
</organism>
<keyword evidence="1 3" id="KW-0732">Signal</keyword>
<sequence>MKKFLLMLFMGFMAHVSGQACPPVTVPFQQSFSTGVLPPCWTNQNPVSTSTYALWRFSGAPDYGTTNNGKPAGTYAWVDASSPYANIHNVELVSPQINLTGLTVPYVQFEWFKNHLSSSTGTTPPSYDNNELKVHVNDGSGWVQIWANSTNSNEWRTVGIPLAASYVGSTIQLRFTVDKDVAGNGYFYDNVLLDEVQVLQAPTCFVPTPQTPTNITATAATISWNAPAIAPAQGYEYYFTTTNTPPLPTTAGTATTATSAVLALAPSTTYFWWVRSVCSATDKTAWIQGDSFSTSQIPATMPYVQSFTGSNDFGFINGTQPNKWAYGSAAGNPANSIYISDNDGLTNTYSNTTSVVQAYRDIAVPAGTNLATLMFDWKAVGESTYDYFRVWLVPTTFTPTAGTQITSGTGRTQIGSNFNQQANWQTYINQSVNLSSFAGSIVRLVFEWRNDTSVFNDPPAAIDNINFLVHTCLAPTTSSPTAITANSVSLPWSGPSPAPANGFQYYISTSNVPPTAATVPSGTSPSSPAAVSGLTPNTTYYWWVRAACSTTNRSIWIPGPSFTTGQIPAPVPYHQSFTGPNDFTFVGNQVNKWAYGAAEGNPPNSIYISNDDGVSNAYTITSTSYAHAYRDIIIPTGSTLGSLMFDWKSEGQSGQDYFKVWMVPVSHTIVPGAALTAGGGKIQIGGNFQLEDTWQTYLNTNVPVFSFATTTGVMRLVFEWRNNATTGTQPPAAIDNINFSVNACRVPPSNLASSNITSTSATLSWTAAVPAPAQGYHYYLSPSNIPPTPTTAPTGSAASSPHNVTGLTPNTTYYWWVRSNCGPGDTSFWVSGGYFTTDQIPATIPYIQNFTGPNDFGFINGSQPNKWAYGSATGNPANAIYISNNNGAANEYTITAPSVVQAYRDIIIPPGTTTVTFKFDWKSDGENNNDYMRVWLVPIDYMPVAGTQTAAAPGRIPIAGNFQLQNTWQTYEDPALDVSSFAGETMRVVFEWRNNASAGTNPPAAVDNVMIVICNNTAPLPVASAITHNTATITWPQDIGGASYVVRYRPVGTTGWVSVIPVPAAPWPATTNSIDLSNLISSQLYEVEVAAVCQGVEGTYAHIEFTTECNPVPPSGLTVNNITSSSALVTWDPMIPFTYTLEYREVGGTTWTVVNVNTNSYTISGLLPYTNYEVRIASACSITYNIYTTPKVFTTLSTCEMAPVGLSITNLTMTQAQVNWNAVPGATYIVRWRKVGSSAGWTSAPVSVNNYIITGLTEETQYEVQIANVCNGGTQIFTDPYVFTTPGLNYCGMGSTDSSAEHISNVNVKPFGNAEMNSNSGASNYTSYVGDITRSIVLLQGSNNNQISITKSWNGTPRNAAVTVWIDFNRDGLFTNDERILMTPPNTEANVSGTFSVPASAYASLTLDKFVVMRVAMSRTSSPEMCSVFEFGEVEDYNVRIVKPLATNILDLTQIQIYPNPVKNVLNITRVEDGSKYTIYSAIGQLVQSGGIFSNKIDVSRLINGIFIINIEAKNGQSAQRKFIKE</sequence>
<evidence type="ECO:0000256" key="2">
    <source>
        <dbReference type="ARBA" id="ARBA00022737"/>
    </source>
</evidence>
<dbReference type="PANTHER" id="PTHR46708:SF2">
    <property type="entry name" value="FIBRONECTIN TYPE-III DOMAIN-CONTAINING PROTEIN"/>
    <property type="match status" value="1"/>
</dbReference>
<dbReference type="Gene3D" id="2.60.40.10">
    <property type="entry name" value="Immunoglobulins"/>
    <property type="match status" value="6"/>
</dbReference>
<dbReference type="InterPro" id="IPR045474">
    <property type="entry name" value="GEVED"/>
</dbReference>
<feature type="domain" description="Fibronectin type-III" evidence="4">
    <location>
        <begin position="747"/>
        <end position="840"/>
    </location>
</feature>
<dbReference type="SMART" id="SM00060">
    <property type="entry name" value="FN3"/>
    <property type="match status" value="6"/>
</dbReference>
<dbReference type="InterPro" id="IPR013783">
    <property type="entry name" value="Ig-like_fold"/>
</dbReference>
<evidence type="ECO:0000313" key="5">
    <source>
        <dbReference type="EMBL" id="RCU44905.1"/>
    </source>
</evidence>
<feature type="domain" description="Fibronectin type-III" evidence="4">
    <location>
        <begin position="474"/>
        <end position="567"/>
    </location>
</feature>
<feature type="signal peptide" evidence="3">
    <location>
        <begin position="1"/>
        <end position="20"/>
    </location>
</feature>
<feature type="chain" id="PRO_5017050574" evidence="3">
    <location>
        <begin position="21"/>
        <end position="1526"/>
    </location>
</feature>
<protein>
    <submittedName>
        <fullName evidence="5">T9SS C-terminal target domain-containing protein</fullName>
    </submittedName>
</protein>